<reference evidence="1 2" key="1">
    <citation type="journal article" date="2018" name="Mol. Plant">
        <title>The genome of Artemisia annua provides insight into the evolution of Asteraceae family and artemisinin biosynthesis.</title>
        <authorList>
            <person name="Shen Q."/>
            <person name="Zhang L."/>
            <person name="Liao Z."/>
            <person name="Wang S."/>
            <person name="Yan T."/>
            <person name="Shi P."/>
            <person name="Liu M."/>
            <person name="Fu X."/>
            <person name="Pan Q."/>
            <person name="Wang Y."/>
            <person name="Lv Z."/>
            <person name="Lu X."/>
            <person name="Zhang F."/>
            <person name="Jiang W."/>
            <person name="Ma Y."/>
            <person name="Chen M."/>
            <person name="Hao X."/>
            <person name="Li L."/>
            <person name="Tang Y."/>
            <person name="Lv G."/>
            <person name="Zhou Y."/>
            <person name="Sun X."/>
            <person name="Brodelius P.E."/>
            <person name="Rose J.K.C."/>
            <person name="Tang K."/>
        </authorList>
    </citation>
    <scope>NUCLEOTIDE SEQUENCE [LARGE SCALE GENOMIC DNA]</scope>
    <source>
        <strain evidence="2">cv. Huhao1</strain>
        <tissue evidence="1">Leaf</tissue>
    </source>
</reference>
<name>A0A2U1NRW4_ARTAN</name>
<dbReference type="GO" id="GO:0016020">
    <property type="term" value="C:membrane"/>
    <property type="evidence" value="ECO:0007669"/>
    <property type="project" value="TreeGrafter"/>
</dbReference>
<dbReference type="PANTHER" id="PTHR43272:SF3">
    <property type="entry name" value="LONG CHAIN ACYL-COA SYNTHETASE 4"/>
    <property type="match status" value="1"/>
</dbReference>
<evidence type="ECO:0000313" key="2">
    <source>
        <dbReference type="Proteomes" id="UP000245207"/>
    </source>
</evidence>
<organism evidence="1 2">
    <name type="scientific">Artemisia annua</name>
    <name type="common">Sweet wormwood</name>
    <dbReference type="NCBI Taxonomy" id="35608"/>
    <lineage>
        <taxon>Eukaryota</taxon>
        <taxon>Viridiplantae</taxon>
        <taxon>Streptophyta</taxon>
        <taxon>Embryophyta</taxon>
        <taxon>Tracheophyta</taxon>
        <taxon>Spermatophyta</taxon>
        <taxon>Magnoliopsida</taxon>
        <taxon>eudicotyledons</taxon>
        <taxon>Gunneridae</taxon>
        <taxon>Pentapetalae</taxon>
        <taxon>asterids</taxon>
        <taxon>campanulids</taxon>
        <taxon>Asterales</taxon>
        <taxon>Asteraceae</taxon>
        <taxon>Asteroideae</taxon>
        <taxon>Anthemideae</taxon>
        <taxon>Artemisiinae</taxon>
        <taxon>Artemisia</taxon>
    </lineage>
</organism>
<dbReference type="SUPFAM" id="SSF56801">
    <property type="entry name" value="Acetyl-CoA synthetase-like"/>
    <property type="match status" value="1"/>
</dbReference>
<protein>
    <submittedName>
        <fullName evidence="1">AMP-binding, conserved site-containing protein</fullName>
    </submittedName>
</protein>
<dbReference type="PANTHER" id="PTHR43272">
    <property type="entry name" value="LONG-CHAIN-FATTY-ACID--COA LIGASE"/>
    <property type="match status" value="1"/>
</dbReference>
<evidence type="ECO:0000313" key="1">
    <source>
        <dbReference type="EMBL" id="PWA76211.1"/>
    </source>
</evidence>
<accession>A0A2U1NRW4</accession>
<gene>
    <name evidence="1" type="ORF">CTI12_AA233630</name>
</gene>
<proteinExistence type="predicted"/>
<dbReference type="EMBL" id="PKPP01002301">
    <property type="protein sequence ID" value="PWA76211.1"/>
    <property type="molecule type" value="Genomic_DNA"/>
</dbReference>
<sequence>MHAFSMVGEVEREYERRRKVAVISSSTLNAAFICLCTYPGDIGCRIDSVRSSTRVVHLPKEKLHKVTNTNPSWTLRTRQAKSNFGLNIKSDATIGINGLTETSAGSFVSIPNEIGMLGTVGPPVPALDARSESVPEMNYDACSGTPRGEWQPDGSLKIIDRKKNIFKLLQGEYVAVENLENVYGLVSDLDLEYATMASLDSPRSLWWLLSKDAQGT</sequence>
<dbReference type="AlphaFoldDB" id="A0A2U1NRW4"/>
<comment type="caution">
    <text evidence="1">The sequence shown here is derived from an EMBL/GenBank/DDBJ whole genome shotgun (WGS) entry which is preliminary data.</text>
</comment>
<keyword evidence="2" id="KW-1185">Reference proteome</keyword>
<dbReference type="STRING" id="35608.A0A2U1NRW4"/>
<dbReference type="OrthoDB" id="1700726at2759"/>
<dbReference type="GO" id="GO:0005783">
    <property type="term" value="C:endoplasmic reticulum"/>
    <property type="evidence" value="ECO:0007669"/>
    <property type="project" value="TreeGrafter"/>
</dbReference>
<dbReference type="GO" id="GO:0004467">
    <property type="term" value="F:long-chain fatty acid-CoA ligase activity"/>
    <property type="evidence" value="ECO:0007669"/>
    <property type="project" value="TreeGrafter"/>
</dbReference>
<dbReference type="Proteomes" id="UP000245207">
    <property type="component" value="Unassembled WGS sequence"/>
</dbReference>